<evidence type="ECO:0000256" key="1">
    <source>
        <dbReference type="ARBA" id="ARBA00004141"/>
    </source>
</evidence>
<keyword evidence="4 7" id="KW-0472">Membrane</keyword>
<organism evidence="9 10">
    <name type="scientific">Elasticomyces elasticus</name>
    <dbReference type="NCBI Taxonomy" id="574655"/>
    <lineage>
        <taxon>Eukaryota</taxon>
        <taxon>Fungi</taxon>
        <taxon>Dikarya</taxon>
        <taxon>Ascomycota</taxon>
        <taxon>Pezizomycotina</taxon>
        <taxon>Dothideomycetes</taxon>
        <taxon>Dothideomycetidae</taxon>
        <taxon>Mycosphaerellales</taxon>
        <taxon>Teratosphaeriaceae</taxon>
        <taxon>Elasticomyces</taxon>
    </lineage>
</organism>
<evidence type="ECO:0000256" key="6">
    <source>
        <dbReference type="SAM" id="MobiDB-lite"/>
    </source>
</evidence>
<evidence type="ECO:0000256" key="4">
    <source>
        <dbReference type="ARBA" id="ARBA00023136"/>
    </source>
</evidence>
<dbReference type="GO" id="GO:0016020">
    <property type="term" value="C:membrane"/>
    <property type="evidence" value="ECO:0007669"/>
    <property type="project" value="UniProtKB-SubCell"/>
</dbReference>
<feature type="region of interest" description="Disordered" evidence="6">
    <location>
        <begin position="247"/>
        <end position="285"/>
    </location>
</feature>
<feature type="domain" description="Rhodopsin" evidence="8">
    <location>
        <begin position="133"/>
        <end position="230"/>
    </location>
</feature>
<dbReference type="EMBL" id="JAVRQU010000013">
    <property type="protein sequence ID" value="KAK5696134.1"/>
    <property type="molecule type" value="Genomic_DNA"/>
</dbReference>
<comment type="caution">
    <text evidence="9">The sequence shown here is derived from an EMBL/GenBank/DDBJ whole genome shotgun (WGS) entry which is preliminary data.</text>
</comment>
<gene>
    <name evidence="9" type="ORF">LTR97_008554</name>
</gene>
<dbReference type="InterPro" id="IPR049326">
    <property type="entry name" value="Rhodopsin_dom_fungi"/>
</dbReference>
<keyword evidence="3 7" id="KW-1133">Transmembrane helix</keyword>
<evidence type="ECO:0000256" key="7">
    <source>
        <dbReference type="SAM" id="Phobius"/>
    </source>
</evidence>
<feature type="transmembrane region" description="Helical" evidence="7">
    <location>
        <begin position="167"/>
        <end position="189"/>
    </location>
</feature>
<feature type="transmembrane region" description="Helical" evidence="7">
    <location>
        <begin position="130"/>
        <end position="155"/>
    </location>
</feature>
<dbReference type="AlphaFoldDB" id="A0AAN7W7C8"/>
<dbReference type="Proteomes" id="UP001310594">
    <property type="component" value="Unassembled WGS sequence"/>
</dbReference>
<evidence type="ECO:0000313" key="10">
    <source>
        <dbReference type="Proteomes" id="UP001310594"/>
    </source>
</evidence>
<evidence type="ECO:0000256" key="2">
    <source>
        <dbReference type="ARBA" id="ARBA00022692"/>
    </source>
</evidence>
<sequence>MSRTDSAVFWLCLDRYGMHLHKCGVGARHCSLLETQRFQANLCGAPVRSGQQEIITTAWALWALTVLATIGRFAARSPYFEGAGYGWDDWFILVVEAIVTAITVVGYLMVQAGLAKDMWMVAPHNITRILKIYAGSGINIVYDLIVFILPIPKLLKVQISNKKKAGIVMTFMVGLFVTACSVIRLAYVVRWRKTTNPTWSYAPIALWSIIEVDVGVVCACMPSLAGPIKRFWVMAVGQHLSSLYESRSKTNKSPMPSQGHTTSSNSKGWSNMSKSADHKPQSNSIMRNVDLNISDEMELVDKNAVQSESVELTPDAHNYRQKW</sequence>
<dbReference type="PANTHER" id="PTHR33048:SF160">
    <property type="entry name" value="SAT4 FAMILY MEMBRANE PROTEIN"/>
    <property type="match status" value="1"/>
</dbReference>
<dbReference type="PANTHER" id="PTHR33048">
    <property type="entry name" value="PTH11-LIKE INTEGRAL MEMBRANE PROTEIN (AFU_ORTHOLOGUE AFUA_5G11245)"/>
    <property type="match status" value="1"/>
</dbReference>
<comment type="subcellular location">
    <subcellularLocation>
        <location evidence="1">Membrane</location>
        <topology evidence="1">Multi-pass membrane protein</topology>
    </subcellularLocation>
</comment>
<evidence type="ECO:0000259" key="8">
    <source>
        <dbReference type="Pfam" id="PF20684"/>
    </source>
</evidence>
<feature type="transmembrane region" description="Helical" evidence="7">
    <location>
        <begin position="87"/>
        <end position="110"/>
    </location>
</feature>
<proteinExistence type="inferred from homology"/>
<protein>
    <recommendedName>
        <fullName evidence="8">Rhodopsin domain-containing protein</fullName>
    </recommendedName>
</protein>
<evidence type="ECO:0000313" key="9">
    <source>
        <dbReference type="EMBL" id="KAK5696134.1"/>
    </source>
</evidence>
<feature type="transmembrane region" description="Helical" evidence="7">
    <location>
        <begin position="54"/>
        <end position="75"/>
    </location>
</feature>
<comment type="similarity">
    <text evidence="5">Belongs to the SAT4 family.</text>
</comment>
<dbReference type="Pfam" id="PF20684">
    <property type="entry name" value="Fung_rhodopsin"/>
    <property type="match status" value="1"/>
</dbReference>
<name>A0AAN7W7C8_9PEZI</name>
<reference evidence="9" key="1">
    <citation type="submission" date="2023-08" db="EMBL/GenBank/DDBJ databases">
        <title>Black Yeasts Isolated from many extreme environments.</title>
        <authorList>
            <person name="Coleine C."/>
            <person name="Stajich J.E."/>
            <person name="Selbmann L."/>
        </authorList>
    </citation>
    <scope>NUCLEOTIDE SEQUENCE</scope>
    <source>
        <strain evidence="9">CCFEE 5810</strain>
    </source>
</reference>
<keyword evidence="2 7" id="KW-0812">Transmembrane</keyword>
<evidence type="ECO:0000256" key="5">
    <source>
        <dbReference type="ARBA" id="ARBA00038359"/>
    </source>
</evidence>
<dbReference type="InterPro" id="IPR052337">
    <property type="entry name" value="SAT4-like"/>
</dbReference>
<accession>A0AAN7W7C8</accession>
<evidence type="ECO:0000256" key="3">
    <source>
        <dbReference type="ARBA" id="ARBA00022989"/>
    </source>
</evidence>
<feature type="compositionally biased region" description="Polar residues" evidence="6">
    <location>
        <begin position="247"/>
        <end position="274"/>
    </location>
</feature>